<sequence>MQGEANFLDPKNLSFDEAAGNKSSKDGFDGLQKAKNSLSVDVKANFLERKNLNFHESPRNKSSKDEFDGFDGLE</sequence>
<comment type="caution">
    <text evidence="2">The sequence shown here is derived from an EMBL/GenBank/DDBJ whole genome shotgun (WGS) entry which is preliminary data.</text>
</comment>
<feature type="region of interest" description="Disordered" evidence="1">
    <location>
        <begin position="1"/>
        <end position="30"/>
    </location>
</feature>
<name>A0A8S3J9D6_9BILA</name>
<feature type="region of interest" description="Disordered" evidence="1">
    <location>
        <begin position="51"/>
        <end position="74"/>
    </location>
</feature>
<evidence type="ECO:0000313" key="2">
    <source>
        <dbReference type="EMBL" id="CAF5212484.1"/>
    </source>
</evidence>
<feature type="compositionally biased region" description="Basic and acidic residues" evidence="1">
    <location>
        <begin position="51"/>
        <end position="67"/>
    </location>
</feature>
<dbReference type="AlphaFoldDB" id="A0A8S3J9D6"/>
<reference evidence="2" key="1">
    <citation type="submission" date="2021-02" db="EMBL/GenBank/DDBJ databases">
        <authorList>
            <person name="Nowell W R."/>
        </authorList>
    </citation>
    <scope>NUCLEOTIDE SEQUENCE</scope>
</reference>
<evidence type="ECO:0000256" key="1">
    <source>
        <dbReference type="SAM" id="MobiDB-lite"/>
    </source>
</evidence>
<proteinExistence type="predicted"/>
<accession>A0A8S3J9D6</accession>
<gene>
    <name evidence="2" type="ORF">SMN809_LOCUS78785</name>
</gene>
<dbReference type="Proteomes" id="UP000676336">
    <property type="component" value="Unassembled WGS sequence"/>
</dbReference>
<evidence type="ECO:0000313" key="3">
    <source>
        <dbReference type="Proteomes" id="UP000676336"/>
    </source>
</evidence>
<dbReference type="EMBL" id="CAJOBI010340780">
    <property type="protein sequence ID" value="CAF5212484.1"/>
    <property type="molecule type" value="Genomic_DNA"/>
</dbReference>
<organism evidence="2 3">
    <name type="scientific">Rotaria magnacalcarata</name>
    <dbReference type="NCBI Taxonomy" id="392030"/>
    <lineage>
        <taxon>Eukaryota</taxon>
        <taxon>Metazoa</taxon>
        <taxon>Spiralia</taxon>
        <taxon>Gnathifera</taxon>
        <taxon>Rotifera</taxon>
        <taxon>Eurotatoria</taxon>
        <taxon>Bdelloidea</taxon>
        <taxon>Philodinida</taxon>
        <taxon>Philodinidae</taxon>
        <taxon>Rotaria</taxon>
    </lineage>
</organism>
<protein>
    <submittedName>
        <fullName evidence="2">Uncharacterized protein</fullName>
    </submittedName>
</protein>
<feature type="non-terminal residue" evidence="2">
    <location>
        <position position="74"/>
    </location>
</feature>